<keyword evidence="6 8" id="KW-0648">Protein biosynthesis</keyword>
<evidence type="ECO:0000313" key="11">
    <source>
        <dbReference type="Proteomes" id="UP000673975"/>
    </source>
</evidence>
<feature type="binding site" evidence="8">
    <location>
        <begin position="350"/>
        <end position="353"/>
    </location>
    <ligand>
        <name>ATP</name>
        <dbReference type="ChEBI" id="CHEBI:30616"/>
    </ligand>
</feature>
<accession>A0A8J7S716</accession>
<dbReference type="InterPro" id="IPR036621">
    <property type="entry name" value="Anticodon-bd_dom_sf"/>
</dbReference>
<dbReference type="InterPro" id="IPR002315">
    <property type="entry name" value="tRNA-synt_gly"/>
</dbReference>
<dbReference type="PRINTS" id="PR01043">
    <property type="entry name" value="TRNASYNTHGLY"/>
</dbReference>
<keyword evidence="5 8" id="KW-0067">ATP-binding</keyword>
<dbReference type="PROSITE" id="PS50862">
    <property type="entry name" value="AA_TRNA_LIGASE_II"/>
    <property type="match status" value="1"/>
</dbReference>
<evidence type="ECO:0000256" key="6">
    <source>
        <dbReference type="ARBA" id="ARBA00022917"/>
    </source>
</evidence>
<evidence type="ECO:0000256" key="8">
    <source>
        <dbReference type="HAMAP-Rule" id="MF_00253"/>
    </source>
</evidence>
<dbReference type="FunFam" id="3.40.50.800:FF:000002">
    <property type="entry name" value="Glycine--tRNA ligase"/>
    <property type="match status" value="1"/>
</dbReference>
<sequence length="498" mass="57355">MASKNRLDKIVSLSKARGFIFQSSEIYGGLSAVYDYGPLGVELKRKLNQAWWASMTQKHENIVGLDAAILMHPTVWKASGHVDSFSDPMIDDKQSKMRYRADLLIEEHIEKLHQNGKAEHAARVQELLDTSGTRKSLNEDLYDIVMQEEIKGPDSGAFDWTEVRQFNLMFKTQFGATAAGEDSEVYIRPETAQGIFVNFTNALNTTRQQVPFGIAQIGKAFRNEVVARQFVFRMREFEQMEMQYFVKPGTDSEEYERWKKERLDWHKSIGIRPSKLRFHDHPEDKLAHYAKEAVDVQYEFPIGWQEVEGIHNRTDFDLGAHQEFSGKKMEYFDPRTQERYIPYVVETSVGLDRTLLMVLCDAYREEEVPGDKEGTVETRTVLKMHPKLAPVTAGIFPLIKKPELQEVARKIQSELSEDFKVQYDEKGSIGKRYRRLDEAGTPFCITVDFDGLEDQTVTIRDRDSMKQERIPVDKAGEVIRSRMKNWTPDEADVEAEAG</sequence>
<dbReference type="AlphaFoldDB" id="A0A8J7S716"/>
<evidence type="ECO:0000313" key="10">
    <source>
        <dbReference type="EMBL" id="MBP3191321.1"/>
    </source>
</evidence>
<dbReference type="InterPro" id="IPR002314">
    <property type="entry name" value="aa-tRNA-synt_IIb"/>
</dbReference>
<feature type="domain" description="Aminoacyl-transfer RNA synthetases class-II family profile" evidence="9">
    <location>
        <begin position="149"/>
        <end position="369"/>
    </location>
</feature>
<name>A0A8J7S716_9BACT</name>
<dbReference type="CDD" id="cd00858">
    <property type="entry name" value="GlyRS_anticodon"/>
    <property type="match status" value="1"/>
</dbReference>
<evidence type="ECO:0000256" key="3">
    <source>
        <dbReference type="ARBA" id="ARBA00022598"/>
    </source>
</evidence>
<evidence type="ECO:0000256" key="4">
    <source>
        <dbReference type="ARBA" id="ARBA00022741"/>
    </source>
</evidence>
<comment type="caution">
    <text evidence="10">The sequence shown here is derived from an EMBL/GenBank/DDBJ whole genome shotgun (WGS) entry which is preliminary data.</text>
</comment>
<evidence type="ECO:0000256" key="7">
    <source>
        <dbReference type="ARBA" id="ARBA00023146"/>
    </source>
</evidence>
<comment type="catalytic activity">
    <reaction evidence="8">
        <text>tRNA(Gly) + glycine + ATP = glycyl-tRNA(Gly) + AMP + diphosphate</text>
        <dbReference type="Rhea" id="RHEA:16013"/>
        <dbReference type="Rhea" id="RHEA-COMP:9664"/>
        <dbReference type="Rhea" id="RHEA-COMP:9683"/>
        <dbReference type="ChEBI" id="CHEBI:30616"/>
        <dbReference type="ChEBI" id="CHEBI:33019"/>
        <dbReference type="ChEBI" id="CHEBI:57305"/>
        <dbReference type="ChEBI" id="CHEBI:78442"/>
        <dbReference type="ChEBI" id="CHEBI:78522"/>
        <dbReference type="ChEBI" id="CHEBI:456215"/>
        <dbReference type="EC" id="6.1.1.14"/>
    </reaction>
</comment>
<dbReference type="InterPro" id="IPR004154">
    <property type="entry name" value="Anticodon-bd"/>
</dbReference>
<organism evidence="10 11">
    <name type="scientific">Natronogracilivirga saccharolytica</name>
    <dbReference type="NCBI Taxonomy" id="2812953"/>
    <lineage>
        <taxon>Bacteria</taxon>
        <taxon>Pseudomonadati</taxon>
        <taxon>Balneolota</taxon>
        <taxon>Balneolia</taxon>
        <taxon>Balneolales</taxon>
        <taxon>Cyclonatronaceae</taxon>
        <taxon>Natronogracilivirga</taxon>
    </lineage>
</organism>
<keyword evidence="2 8" id="KW-0963">Cytoplasm</keyword>
<comment type="similarity">
    <text evidence="1 8">Belongs to the class-II aminoacyl-tRNA synthetase family.</text>
</comment>
<feature type="binding site" evidence="8">
    <location>
        <begin position="237"/>
        <end position="241"/>
    </location>
    <ligand>
        <name>substrate</name>
    </ligand>
</feature>
<dbReference type="InterPro" id="IPR045864">
    <property type="entry name" value="aa-tRNA-synth_II/BPL/LPL"/>
</dbReference>
<dbReference type="InterPro" id="IPR006195">
    <property type="entry name" value="aa-tRNA-synth_II"/>
</dbReference>
<dbReference type="Gene3D" id="3.30.40.230">
    <property type="match status" value="1"/>
</dbReference>
<evidence type="ECO:0000256" key="1">
    <source>
        <dbReference type="ARBA" id="ARBA00008226"/>
    </source>
</evidence>
<comment type="subunit">
    <text evidence="8">Homodimer.</text>
</comment>
<dbReference type="GO" id="GO:0006426">
    <property type="term" value="P:glycyl-tRNA aminoacylation"/>
    <property type="evidence" value="ECO:0007669"/>
    <property type="project" value="UniProtKB-UniRule"/>
</dbReference>
<dbReference type="PANTHER" id="PTHR10745:SF8">
    <property type="entry name" value="DNA POLYMERASE SUBUNIT GAMMA-2, MITOCHONDRIAL"/>
    <property type="match status" value="1"/>
</dbReference>
<dbReference type="InterPro" id="IPR033731">
    <property type="entry name" value="GlyRS-like_core"/>
</dbReference>
<dbReference type="GO" id="GO:1990742">
    <property type="term" value="C:microvesicle"/>
    <property type="evidence" value="ECO:0007669"/>
    <property type="project" value="UniProtKB-ARBA"/>
</dbReference>
<dbReference type="GO" id="GO:0015966">
    <property type="term" value="P:diadenosine tetraphosphate biosynthetic process"/>
    <property type="evidence" value="ECO:0007669"/>
    <property type="project" value="UniProtKB-ARBA"/>
</dbReference>
<dbReference type="NCBIfam" id="TIGR00389">
    <property type="entry name" value="glyS_dimeric"/>
    <property type="match status" value="1"/>
</dbReference>
<feature type="binding site" evidence="8">
    <location>
        <position position="190"/>
    </location>
    <ligand>
        <name>substrate</name>
    </ligand>
</feature>
<dbReference type="Pfam" id="PF03129">
    <property type="entry name" value="HGTP_anticodon"/>
    <property type="match status" value="1"/>
</dbReference>
<keyword evidence="11" id="KW-1185">Reference proteome</keyword>
<dbReference type="InterPro" id="IPR022961">
    <property type="entry name" value="Gly_tRNA_ligase_bac"/>
</dbReference>
<comment type="function">
    <text evidence="8">Catalyzes the attachment of glycine to tRNA(Gly).</text>
</comment>
<feature type="binding site" evidence="8">
    <location>
        <begin position="306"/>
        <end position="307"/>
    </location>
    <ligand>
        <name>ATP</name>
        <dbReference type="ChEBI" id="CHEBI:30616"/>
    </ligand>
</feature>
<feature type="binding site" evidence="8">
    <location>
        <begin position="222"/>
        <end position="224"/>
    </location>
    <ligand>
        <name>ATP</name>
        <dbReference type="ChEBI" id="CHEBI:30616"/>
    </ligand>
</feature>
<gene>
    <name evidence="8" type="primary">glyQS</name>
    <name evidence="10" type="ORF">NATSA_01455</name>
</gene>
<dbReference type="GO" id="GO:0005737">
    <property type="term" value="C:cytoplasm"/>
    <property type="evidence" value="ECO:0007669"/>
    <property type="project" value="UniProtKB-SubCell"/>
</dbReference>
<dbReference type="HAMAP" id="MF_00253_B">
    <property type="entry name" value="Gly_tRNA_synth_B"/>
    <property type="match status" value="1"/>
</dbReference>
<dbReference type="EC" id="6.1.1.14" evidence="8"/>
<dbReference type="Gene3D" id="3.30.930.10">
    <property type="entry name" value="Bira Bifunctional Protein, Domain 2"/>
    <property type="match status" value="1"/>
</dbReference>
<keyword evidence="4 8" id="KW-0547">Nucleotide-binding</keyword>
<dbReference type="RefSeq" id="WP_210509693.1">
    <property type="nucleotide sequence ID" value="NZ_JAFIDN010000001.1"/>
</dbReference>
<comment type="subcellular location">
    <subcellularLocation>
        <location evidence="8">Cytoplasm</location>
    </subcellularLocation>
</comment>
<evidence type="ECO:0000256" key="5">
    <source>
        <dbReference type="ARBA" id="ARBA00022840"/>
    </source>
</evidence>
<feature type="binding site" evidence="8">
    <location>
        <begin position="346"/>
        <end position="350"/>
    </location>
    <ligand>
        <name>substrate</name>
    </ligand>
</feature>
<dbReference type="CDD" id="cd00774">
    <property type="entry name" value="GlyRS-like_core"/>
    <property type="match status" value="1"/>
</dbReference>
<dbReference type="SUPFAM" id="SSF55681">
    <property type="entry name" value="Class II aaRS and biotin synthetases"/>
    <property type="match status" value="1"/>
</dbReference>
<feature type="binding site" evidence="8">
    <location>
        <begin position="232"/>
        <end position="237"/>
    </location>
    <ligand>
        <name>ATP</name>
        <dbReference type="ChEBI" id="CHEBI:30616"/>
    </ligand>
</feature>
<dbReference type="NCBIfam" id="NF003211">
    <property type="entry name" value="PRK04173.1"/>
    <property type="match status" value="1"/>
</dbReference>
<reference evidence="10" key="1">
    <citation type="submission" date="2021-02" db="EMBL/GenBank/DDBJ databases">
        <title>Natronogracilivirga saccharolytica gen. nov. sp. nov. a new anaerobic, haloalkiliphilic carbohydrate-fermenting bacterium from soda lake and proposing of Cyclonatronumiaceae fam. nov. in the phylum Balneolaeota.</title>
        <authorList>
            <person name="Zhilina T.N."/>
            <person name="Sorokin D.Y."/>
            <person name="Zavarzina D.G."/>
            <person name="Toshchakov S.V."/>
            <person name="Kublanov I.V."/>
        </authorList>
    </citation>
    <scope>NUCLEOTIDE SEQUENCE</scope>
    <source>
        <strain evidence="10">Z-1702</strain>
    </source>
</reference>
<keyword evidence="3 8" id="KW-0436">Ligase</keyword>
<dbReference type="GO" id="GO:0004820">
    <property type="term" value="F:glycine-tRNA ligase activity"/>
    <property type="evidence" value="ECO:0007669"/>
    <property type="project" value="UniProtKB-UniRule"/>
</dbReference>
<protein>
    <recommendedName>
        <fullName evidence="8">Glycine--tRNA ligase</fullName>
        <ecNumber evidence="8">6.1.1.14</ecNumber>
    </recommendedName>
    <alternativeName>
        <fullName evidence="8">Glycyl-tRNA synthetase</fullName>
        <shortName evidence="8">GlyRS</shortName>
    </alternativeName>
</protein>
<dbReference type="SUPFAM" id="SSF52954">
    <property type="entry name" value="Class II aaRS ABD-related"/>
    <property type="match status" value="1"/>
</dbReference>
<dbReference type="InterPro" id="IPR027031">
    <property type="entry name" value="Gly-tRNA_synthase/POLG2"/>
</dbReference>
<evidence type="ECO:0000256" key="2">
    <source>
        <dbReference type="ARBA" id="ARBA00022490"/>
    </source>
</evidence>
<evidence type="ECO:0000259" key="9">
    <source>
        <dbReference type="PROSITE" id="PS50862"/>
    </source>
</evidence>
<dbReference type="Gene3D" id="3.40.50.800">
    <property type="entry name" value="Anticodon-binding domain"/>
    <property type="match status" value="1"/>
</dbReference>
<keyword evidence="7 8" id="KW-0030">Aminoacyl-tRNA synthetase</keyword>
<proteinExistence type="inferred from homology"/>
<dbReference type="Proteomes" id="UP000673975">
    <property type="component" value="Unassembled WGS sequence"/>
</dbReference>
<feature type="binding site" evidence="8">
    <location>
        <position position="100"/>
    </location>
    <ligand>
        <name>substrate</name>
    </ligand>
</feature>
<dbReference type="EMBL" id="JAFIDN010000001">
    <property type="protein sequence ID" value="MBP3191321.1"/>
    <property type="molecule type" value="Genomic_DNA"/>
</dbReference>
<dbReference type="PANTHER" id="PTHR10745">
    <property type="entry name" value="GLYCYL-TRNA SYNTHETASE/DNA POLYMERASE SUBUNIT GAMMA-2"/>
    <property type="match status" value="1"/>
</dbReference>
<dbReference type="Pfam" id="PF00587">
    <property type="entry name" value="tRNA-synt_2b"/>
    <property type="match status" value="1"/>
</dbReference>
<dbReference type="GO" id="GO:0004081">
    <property type="term" value="F:bis(5'-nucleosyl)-tetraphosphatase (asymmetrical) activity"/>
    <property type="evidence" value="ECO:0007669"/>
    <property type="project" value="UniProtKB-ARBA"/>
</dbReference>
<dbReference type="GO" id="GO:0005524">
    <property type="term" value="F:ATP binding"/>
    <property type="evidence" value="ECO:0007669"/>
    <property type="project" value="UniProtKB-UniRule"/>
</dbReference>
<dbReference type="GO" id="GO:0070062">
    <property type="term" value="C:extracellular exosome"/>
    <property type="evidence" value="ECO:0007669"/>
    <property type="project" value="UniProtKB-ARBA"/>
</dbReference>